<name>A0A1G6X0C6_NIADE</name>
<keyword evidence="3" id="KW-1185">Reference proteome</keyword>
<dbReference type="OrthoDB" id="9816424at2"/>
<dbReference type="GO" id="GO:0016740">
    <property type="term" value="F:transferase activity"/>
    <property type="evidence" value="ECO:0007669"/>
    <property type="project" value="UniProtKB-KW"/>
</dbReference>
<dbReference type="AlphaFoldDB" id="A0A1G6X0C6"/>
<dbReference type="Gene3D" id="3.20.20.80">
    <property type="entry name" value="Glycosidases"/>
    <property type="match status" value="1"/>
</dbReference>
<dbReference type="RefSeq" id="WP_090391808.1">
    <property type="nucleotide sequence ID" value="NZ_FMZO01000012.1"/>
</dbReference>
<keyword evidence="1" id="KW-0732">Signal</keyword>
<dbReference type="STRING" id="1285928.SAMN04487894_11294"/>
<dbReference type="InterPro" id="IPR032719">
    <property type="entry name" value="WbsX"/>
</dbReference>
<gene>
    <name evidence="2" type="ORF">SAMN04487894_11294</name>
</gene>
<evidence type="ECO:0000313" key="2">
    <source>
        <dbReference type="EMBL" id="SDD71622.1"/>
    </source>
</evidence>
<protein>
    <submittedName>
        <fullName evidence="2">Glycosyltransferase WbsX</fullName>
    </submittedName>
</protein>
<sequence>MKKLFFLVHSMLFFCGSCSHSQVKAPPVKDNAGKVRVGAWYFGGWSFPPDDAAGHTFHISPTLVSSYAEREPVWGWREDAPGVMKDQIRYAHDAGLSFWGFCWYENSLVANSAYMDNLNKALDLFLSAPNKNELDFFLLSCHPVSAANWETVCNRTVRLFKEPNYLKVEGRPIIVFFNTDEVIKGLGGEAGTKAAFARYRQQAKAAGAGDLLIGARTIPSDPTAAARIKASGFDFITTYNNADDGRLQPGENGYQNLVQGDRKVWTKISAASDLPYVPTLGAGYDMRPWAKDHPAIPASDYWYTGVTPQKLAGHLTDAVNWAQQNRSKVLGGLLFIYAWNENGEGSWLTPTKKEGAARLDAIKKVLAK</sequence>
<dbReference type="PANTHER" id="PTHR41244">
    <property type="entry name" value="RHAMNAN SYNTHESIS F"/>
    <property type="match status" value="1"/>
</dbReference>
<dbReference type="Proteomes" id="UP000198757">
    <property type="component" value="Unassembled WGS sequence"/>
</dbReference>
<proteinExistence type="predicted"/>
<feature type="signal peptide" evidence="1">
    <location>
        <begin position="1"/>
        <end position="21"/>
    </location>
</feature>
<keyword evidence="2" id="KW-0808">Transferase</keyword>
<evidence type="ECO:0000256" key="1">
    <source>
        <dbReference type="SAM" id="SignalP"/>
    </source>
</evidence>
<dbReference type="EMBL" id="FMZO01000012">
    <property type="protein sequence ID" value="SDD71622.1"/>
    <property type="molecule type" value="Genomic_DNA"/>
</dbReference>
<dbReference type="Pfam" id="PF14307">
    <property type="entry name" value="Glyco_tran_WbsX"/>
    <property type="match status" value="1"/>
</dbReference>
<reference evidence="3" key="1">
    <citation type="submission" date="2016-10" db="EMBL/GenBank/DDBJ databases">
        <authorList>
            <person name="Varghese N."/>
            <person name="Submissions S."/>
        </authorList>
    </citation>
    <scope>NUCLEOTIDE SEQUENCE [LARGE SCALE GENOMIC DNA]</scope>
    <source>
        <strain evidence="3">DSM 25811 / CCM 8410 / LMG 26954 / E90</strain>
    </source>
</reference>
<accession>A0A1G6X0C6</accession>
<evidence type="ECO:0000313" key="3">
    <source>
        <dbReference type="Proteomes" id="UP000198757"/>
    </source>
</evidence>
<dbReference type="PANTHER" id="PTHR41244:SF1">
    <property type="entry name" value="GLYCOSYLTRANSFERASE"/>
    <property type="match status" value="1"/>
</dbReference>
<organism evidence="2 3">
    <name type="scientific">Niabella drilacis (strain DSM 25811 / CCM 8410 / CCUG 62505 / LMG 26954 / E90)</name>
    <dbReference type="NCBI Taxonomy" id="1285928"/>
    <lineage>
        <taxon>Bacteria</taxon>
        <taxon>Pseudomonadati</taxon>
        <taxon>Bacteroidota</taxon>
        <taxon>Chitinophagia</taxon>
        <taxon>Chitinophagales</taxon>
        <taxon>Chitinophagaceae</taxon>
        <taxon>Niabella</taxon>
    </lineage>
</organism>
<feature type="chain" id="PRO_5011643440" evidence="1">
    <location>
        <begin position="22"/>
        <end position="368"/>
    </location>
</feature>